<dbReference type="EMBL" id="CP049055">
    <property type="protein sequence ID" value="QII12658.1"/>
    <property type="molecule type" value="Genomic_DNA"/>
</dbReference>
<name>Q1Q4L7_KUEST</name>
<dbReference type="InterPro" id="IPR026349">
    <property type="entry name" value="CHP04255"/>
</dbReference>
<reference evidence="4" key="4">
    <citation type="submission" date="2017-10" db="EMBL/GenBank/DDBJ databases">
        <authorList>
            <person name="Frank J."/>
        </authorList>
    </citation>
    <scope>NUCLEOTIDE SEQUENCE [LARGE SCALE GENOMIC DNA]</scope>
</reference>
<gene>
    <name evidence="2" type="ORF">KsCSTR_32790</name>
    <name evidence="3" type="ORF">KSMBR1_0408</name>
    <name evidence="1" type="ORF">kuste4187</name>
</gene>
<dbReference type="Proteomes" id="UP000501926">
    <property type="component" value="Chromosome"/>
</dbReference>
<protein>
    <recommendedName>
        <fullName evidence="6">TIGR04255 family protein</fullName>
    </recommendedName>
</protein>
<organism evidence="1">
    <name type="scientific">Kuenenia stuttgartiensis</name>
    <dbReference type="NCBI Taxonomy" id="174633"/>
    <lineage>
        <taxon>Bacteria</taxon>
        <taxon>Pseudomonadati</taxon>
        <taxon>Planctomycetota</taxon>
        <taxon>Candidatus Brocadiia</taxon>
        <taxon>Candidatus Brocadiales</taxon>
        <taxon>Candidatus Brocadiaceae</taxon>
        <taxon>Candidatus Kuenenia</taxon>
    </lineage>
</organism>
<dbReference type="RefSeq" id="WP_099323829.1">
    <property type="nucleotide sequence ID" value="NZ_CP049055.1"/>
</dbReference>
<dbReference type="EMBL" id="LT934425">
    <property type="protein sequence ID" value="SOH02923.1"/>
    <property type="molecule type" value="Genomic_DNA"/>
</dbReference>
<proteinExistence type="predicted"/>
<reference evidence="3" key="3">
    <citation type="submission" date="2017-10" db="EMBL/GenBank/DDBJ databases">
        <authorList>
            <person name="Banno H."/>
            <person name="Chua N.-H."/>
        </authorList>
    </citation>
    <scope>NUCLEOTIDE SEQUENCE [LARGE SCALE GENOMIC DNA]</scope>
    <source>
        <strain evidence="3">Kuenenia_mbr1_ru-nijmegen</strain>
    </source>
</reference>
<dbReference type="KEGG" id="kst:KSMBR1_0408"/>
<dbReference type="AlphaFoldDB" id="Q1Q4L7"/>
<dbReference type="NCBIfam" id="TIGR04255">
    <property type="entry name" value="sporadTIGR04255"/>
    <property type="match status" value="1"/>
</dbReference>
<evidence type="ECO:0008006" key="6">
    <source>
        <dbReference type="Google" id="ProtNLM"/>
    </source>
</evidence>
<evidence type="ECO:0000313" key="2">
    <source>
        <dbReference type="EMBL" id="QII12658.1"/>
    </source>
</evidence>
<keyword evidence="4" id="KW-1185">Reference proteome</keyword>
<evidence type="ECO:0000313" key="4">
    <source>
        <dbReference type="Proteomes" id="UP000221734"/>
    </source>
</evidence>
<dbReference type="Proteomes" id="UP000221734">
    <property type="component" value="Chromosome Kuenenia_stuttgartiensis_MBR1"/>
</dbReference>
<accession>Q1Q4L7</accession>
<sequence>MDNTYSKAPLSEVIMGITLKQPVLGKNGLIYEIINAFKNDYPLIRYGNPLEDLEMVDYSLEPKIDYNYTGPVLYRLSTIDTNWLVQLQFNKIFFNWIKKDEEREKDYPGFTSIYKRYAQLAAFIQNNLHSEFPVKFCELTYQDRIFWQEHIDDLSEINKIMKIILPAINDNGRIYSPNNIFSKYTLPVEKIGGYAIVSINTATTKENKQVISFQCTLRGTVKDMLIDDWYEVAREMQNKLFNDSFNKKFLELLK</sequence>
<dbReference type="EMBL" id="CT573071">
    <property type="protein sequence ID" value="CAJ74949.1"/>
    <property type="molecule type" value="Genomic_DNA"/>
</dbReference>
<reference evidence="2 5" key="5">
    <citation type="submission" date="2020-02" db="EMBL/GenBank/DDBJ databases">
        <title>Newly sequenced genome of strain CSTR1 showed variability in Candidatus Kuenenia stuttgartiensis genomes.</title>
        <authorList>
            <person name="Ding C."/>
            <person name="Adrian L."/>
        </authorList>
    </citation>
    <scope>NUCLEOTIDE SEQUENCE [LARGE SCALE GENOMIC DNA]</scope>
    <source>
        <strain evidence="2 5">CSTR1</strain>
    </source>
</reference>
<evidence type="ECO:0000313" key="1">
    <source>
        <dbReference type="EMBL" id="CAJ74949.1"/>
    </source>
</evidence>
<dbReference type="OrthoDB" id="128994at2"/>
<evidence type="ECO:0000313" key="5">
    <source>
        <dbReference type="Proteomes" id="UP000501926"/>
    </source>
</evidence>
<evidence type="ECO:0000313" key="3">
    <source>
        <dbReference type="EMBL" id="SOH02923.1"/>
    </source>
</evidence>
<reference evidence="1" key="1">
    <citation type="journal article" date="2006" name="Nature">
        <title>Deciphering the evolution and metabolism of an anammox bacterium from a community genome.</title>
        <authorList>
            <person name="Strous M."/>
            <person name="Pelletier E."/>
            <person name="Mangenot S."/>
            <person name="Rattei T."/>
            <person name="Lehner A."/>
            <person name="Taylor M.W."/>
            <person name="Horn M."/>
            <person name="Daims H."/>
            <person name="Bartol-Mavel D."/>
            <person name="Wincker P."/>
            <person name="Barbe V."/>
            <person name="Fonknechten N."/>
            <person name="Vallenet D."/>
            <person name="Segurens B."/>
            <person name="Schenowitz-Truong C."/>
            <person name="Medigue C."/>
            <person name="Collingro A."/>
            <person name="Snel B."/>
            <person name="Dutilh B.E."/>
            <person name="OpDenCamp H.J.M."/>
            <person name="vanDerDrift C."/>
            <person name="Cirpus I."/>
            <person name="vanDePas-Schoonen K.T."/>
            <person name="Harhangi H.R."/>
            <person name="vanNiftrik L."/>
            <person name="Schmid M."/>
            <person name="Keltjens J."/>
            <person name="vanDeVossenberg J."/>
            <person name="Kartal B."/>
            <person name="Meier H."/>
            <person name="Frishman D."/>
            <person name="Huynen M.A."/>
            <person name="Mewes H."/>
            <person name="Weissenbach J."/>
            <person name="Jetten M.S.M."/>
            <person name="Wagner M."/>
            <person name="LePaslier D."/>
        </authorList>
    </citation>
    <scope>NUCLEOTIDE SEQUENCE</scope>
</reference>
<reference evidence="1" key="2">
    <citation type="submission" date="2006-01" db="EMBL/GenBank/DDBJ databases">
        <authorList>
            <person name="Genoscope"/>
        </authorList>
    </citation>
    <scope>NUCLEOTIDE SEQUENCE</scope>
</reference>